<feature type="binding site" evidence="2">
    <location>
        <begin position="165"/>
        <end position="172"/>
    </location>
    <ligand>
        <name>ATP</name>
        <dbReference type="ChEBI" id="CHEBI:30616"/>
    </ligand>
</feature>
<feature type="domain" description="Fido" evidence="4">
    <location>
        <begin position="79"/>
        <end position="230"/>
    </location>
</feature>
<evidence type="ECO:0000313" key="6">
    <source>
        <dbReference type="EMBL" id="SQB99504.1"/>
    </source>
</evidence>
<dbReference type="InterPro" id="IPR040198">
    <property type="entry name" value="Fido_containing"/>
</dbReference>
<reference evidence="5 7" key="1">
    <citation type="submission" date="2018-06" db="EMBL/GenBank/DDBJ databases">
        <authorList>
            <consortium name="Pathogen Informatics"/>
            <person name="Doyle S."/>
        </authorList>
    </citation>
    <scope>NUCLEOTIDE SEQUENCE [LARGE SCALE GENOMIC DNA]</scope>
    <source>
        <strain evidence="5 7">NCTC13102</strain>
    </source>
</reference>
<evidence type="ECO:0000313" key="5">
    <source>
        <dbReference type="EMBL" id="SQB99441.1"/>
    </source>
</evidence>
<feature type="site" description="Important for autoinhibition of adenylyltransferase activity" evidence="3">
    <location>
        <position position="29"/>
    </location>
</feature>
<feature type="active site" evidence="1">
    <location>
        <position position="161"/>
    </location>
</feature>
<sequence>MATLHEILNNNDYMLDLCVRMAHHSTAIEGNTLSQDETASIILDNFLNLKASEREFYEVRNYRFLLPVLIDSLTNKELLNNELIKKFHNVIMRDLRDDAGQFKKIENLVVGANFEPTKPYLVPSALKDWCDNLDYKLKNATNPKERVEAILHSHVSFEKIHPFGDGNGRTGRLLMIYSCFQNNLPPLVIPKEQKAKYISFLRGGDIKEFVLFARELQIAEQKRMDKFLQQTKNQSRGKDLDR</sequence>
<dbReference type="RefSeq" id="WP_112058935.1">
    <property type="nucleotide sequence ID" value="NZ_UAWL01000006.1"/>
</dbReference>
<keyword evidence="2" id="KW-0067">ATP-binding</keyword>
<dbReference type="InterPro" id="IPR036597">
    <property type="entry name" value="Fido-like_dom_sf"/>
</dbReference>
<dbReference type="EMBL" id="UAWL01000006">
    <property type="protein sequence ID" value="SQB99504.1"/>
    <property type="molecule type" value="Genomic_DNA"/>
</dbReference>
<accession>A0A2X3BF48</accession>
<dbReference type="Pfam" id="PF02661">
    <property type="entry name" value="Fic"/>
    <property type="match status" value="1"/>
</dbReference>
<dbReference type="PANTHER" id="PTHR13504:SF38">
    <property type="entry name" value="FIDO DOMAIN-CONTAINING PROTEIN"/>
    <property type="match status" value="1"/>
</dbReference>
<dbReference type="AlphaFoldDB" id="A0A2X3BF48"/>
<evidence type="ECO:0000256" key="3">
    <source>
        <dbReference type="PIRSR" id="PIRSR640198-3"/>
    </source>
</evidence>
<dbReference type="PROSITE" id="PS51459">
    <property type="entry name" value="FIDO"/>
    <property type="match status" value="1"/>
</dbReference>
<gene>
    <name evidence="5" type="ORF">NCTC13102_01765</name>
    <name evidence="6" type="ORF">NCTC13102_01829</name>
</gene>
<evidence type="ECO:0000313" key="7">
    <source>
        <dbReference type="Proteomes" id="UP000250166"/>
    </source>
</evidence>
<organism evidence="5 7">
    <name type="scientific">Helicobacter fennelliae</name>
    <dbReference type="NCBI Taxonomy" id="215"/>
    <lineage>
        <taxon>Bacteria</taxon>
        <taxon>Pseudomonadati</taxon>
        <taxon>Campylobacterota</taxon>
        <taxon>Epsilonproteobacteria</taxon>
        <taxon>Campylobacterales</taxon>
        <taxon>Helicobacteraceae</taxon>
        <taxon>Helicobacter</taxon>
    </lineage>
</organism>
<proteinExistence type="predicted"/>
<keyword evidence="2" id="KW-0547">Nucleotide-binding</keyword>
<evidence type="ECO:0000256" key="1">
    <source>
        <dbReference type="PIRSR" id="PIRSR640198-1"/>
    </source>
</evidence>
<dbReference type="Proteomes" id="UP000250166">
    <property type="component" value="Unassembled WGS sequence"/>
</dbReference>
<dbReference type="SUPFAM" id="SSF140931">
    <property type="entry name" value="Fic-like"/>
    <property type="match status" value="1"/>
</dbReference>
<dbReference type="EMBL" id="UAWL01000006">
    <property type="protein sequence ID" value="SQB99441.1"/>
    <property type="molecule type" value="Genomic_DNA"/>
</dbReference>
<evidence type="ECO:0000259" key="4">
    <source>
        <dbReference type="PROSITE" id="PS51459"/>
    </source>
</evidence>
<dbReference type="InterPro" id="IPR003812">
    <property type="entry name" value="Fido"/>
</dbReference>
<dbReference type="GO" id="GO:0005524">
    <property type="term" value="F:ATP binding"/>
    <property type="evidence" value="ECO:0007669"/>
    <property type="project" value="UniProtKB-KW"/>
</dbReference>
<evidence type="ECO:0000256" key="2">
    <source>
        <dbReference type="PIRSR" id="PIRSR640198-2"/>
    </source>
</evidence>
<name>A0A2X3BF48_9HELI</name>
<dbReference type="Gene3D" id="1.10.3290.10">
    <property type="entry name" value="Fido-like domain"/>
    <property type="match status" value="1"/>
</dbReference>
<protein>
    <submittedName>
        <fullName evidence="5">Fic family protein</fullName>
    </submittedName>
</protein>
<dbReference type="PANTHER" id="PTHR13504">
    <property type="entry name" value="FIDO DOMAIN-CONTAINING PROTEIN DDB_G0283145"/>
    <property type="match status" value="1"/>
</dbReference>